<protein>
    <submittedName>
        <fullName evidence="1">Uncharacterized protein</fullName>
    </submittedName>
</protein>
<organism evidence="1 2">
    <name type="scientific">Streptomyces phage Tomas</name>
    <dbReference type="NCBI Taxonomy" id="2914443"/>
    <lineage>
        <taxon>Viruses</taxon>
        <taxon>Duplodnaviria</taxon>
        <taxon>Heunggongvirae</taxon>
        <taxon>Uroviricota</taxon>
        <taxon>Caudoviricetes</taxon>
        <taxon>Stanwilliamsviridae</taxon>
        <taxon>Boydwoodruffvirinae</taxon>
        <taxon>Tomasvirus</taxon>
        <taxon>Tomasvirus tomas</taxon>
    </lineage>
</organism>
<reference evidence="1" key="1">
    <citation type="submission" date="2021-12" db="EMBL/GenBank/DDBJ databases">
        <authorList>
            <person name="Khadka S."/>
            <person name="Uribe D.A."/>
            <person name="Klipsch I.N."/>
            <person name="Rene S.R."/>
            <person name="Jimenez M.L."/>
            <person name="Saini B.K."/>
            <person name="Zugasti M."/>
            <person name="Bullon R.M."/>
            <person name="Sharp C.D."/>
            <person name="Kapinga K.O."/>
            <person name="Warner C.P."/>
            <person name="Sarinana J."/>
            <person name="Jimenez A."/>
            <person name="Layton S.R."/>
            <person name="Nayek S."/>
            <person name="Hughes L.E."/>
            <person name="Garlena R.A."/>
            <person name="Russell D.A."/>
            <person name="Jacobs-Sera D."/>
            <person name="Hatfull G.F."/>
        </authorList>
    </citation>
    <scope>NUCLEOTIDE SEQUENCE</scope>
</reference>
<dbReference type="GeneID" id="77926971"/>
<dbReference type="EMBL" id="OL829978">
    <property type="protein sequence ID" value="UMO76396.1"/>
    <property type="molecule type" value="Genomic_DNA"/>
</dbReference>
<sequence length="138" mass="16093">MPSSQENEWEPLGFTNQEVDLTETTNRMVELLDSLVASFEQMGPVVNRFGESMQAFRERNEMAVDIRHSEYPRRDGYGTYWYDSCGMHEETVHPCFMCDQPTHRLDINFHAYFCNSDECNEAVRLDLERLNGGPEARD</sequence>
<keyword evidence="2" id="KW-1185">Reference proteome</keyword>
<proteinExistence type="predicted"/>
<evidence type="ECO:0000313" key="1">
    <source>
        <dbReference type="EMBL" id="UMO76396.1"/>
    </source>
</evidence>
<gene>
    <name evidence="1" type="primary">253</name>
    <name evidence="1" type="ORF">SEA_TOMAS_253</name>
</gene>
<dbReference type="Proteomes" id="UP001202581">
    <property type="component" value="Segment"/>
</dbReference>
<name>A0AA49H1U4_9CAUD</name>
<dbReference type="RefSeq" id="YP_010651335.1">
    <property type="nucleotide sequence ID" value="NC_070781.1"/>
</dbReference>
<dbReference type="KEGG" id="vg:77926971"/>
<evidence type="ECO:0000313" key="2">
    <source>
        <dbReference type="Proteomes" id="UP001202581"/>
    </source>
</evidence>
<accession>A0AA49H1U4</accession>